<gene>
    <name evidence="3" type="ORF">ARMGADRAFT_201061</name>
</gene>
<keyword evidence="2" id="KW-1133">Transmembrane helix</keyword>
<feature type="region of interest" description="Disordered" evidence="1">
    <location>
        <begin position="272"/>
        <end position="298"/>
    </location>
</feature>
<dbReference type="Gene3D" id="2.60.120.260">
    <property type="entry name" value="Galactose-binding domain-like"/>
    <property type="match status" value="2"/>
</dbReference>
<feature type="region of interest" description="Disordered" evidence="1">
    <location>
        <begin position="339"/>
        <end position="361"/>
    </location>
</feature>
<organism evidence="3 4">
    <name type="scientific">Armillaria gallica</name>
    <name type="common">Bulbous honey fungus</name>
    <name type="synonym">Armillaria bulbosa</name>
    <dbReference type="NCBI Taxonomy" id="47427"/>
    <lineage>
        <taxon>Eukaryota</taxon>
        <taxon>Fungi</taxon>
        <taxon>Dikarya</taxon>
        <taxon>Basidiomycota</taxon>
        <taxon>Agaricomycotina</taxon>
        <taxon>Agaricomycetes</taxon>
        <taxon>Agaricomycetidae</taxon>
        <taxon>Agaricales</taxon>
        <taxon>Marasmiineae</taxon>
        <taxon>Physalacriaceae</taxon>
        <taxon>Armillaria</taxon>
    </lineage>
</organism>
<reference evidence="4" key="1">
    <citation type="journal article" date="2017" name="Nat. Ecol. Evol.">
        <title>Genome expansion and lineage-specific genetic innovations in the forest pathogenic fungi Armillaria.</title>
        <authorList>
            <person name="Sipos G."/>
            <person name="Prasanna A.N."/>
            <person name="Walter M.C."/>
            <person name="O'Connor E."/>
            <person name="Balint B."/>
            <person name="Krizsan K."/>
            <person name="Kiss B."/>
            <person name="Hess J."/>
            <person name="Varga T."/>
            <person name="Slot J."/>
            <person name="Riley R."/>
            <person name="Boka B."/>
            <person name="Rigling D."/>
            <person name="Barry K."/>
            <person name="Lee J."/>
            <person name="Mihaltcheva S."/>
            <person name="LaButti K."/>
            <person name="Lipzen A."/>
            <person name="Waldron R."/>
            <person name="Moloney N.M."/>
            <person name="Sperisen C."/>
            <person name="Kredics L."/>
            <person name="Vagvoelgyi C."/>
            <person name="Patrignani A."/>
            <person name="Fitzpatrick D."/>
            <person name="Nagy I."/>
            <person name="Doyle S."/>
            <person name="Anderson J.B."/>
            <person name="Grigoriev I.V."/>
            <person name="Gueldener U."/>
            <person name="Muensterkoetter M."/>
            <person name="Nagy L.G."/>
        </authorList>
    </citation>
    <scope>NUCLEOTIDE SEQUENCE [LARGE SCALE GENOMIC DNA]</scope>
    <source>
        <strain evidence="4">Ar21-2</strain>
    </source>
</reference>
<evidence type="ECO:0000256" key="2">
    <source>
        <dbReference type="SAM" id="Phobius"/>
    </source>
</evidence>
<evidence type="ECO:0000313" key="4">
    <source>
        <dbReference type="Proteomes" id="UP000217790"/>
    </source>
</evidence>
<dbReference type="OrthoDB" id="3258237at2759"/>
<dbReference type="STRING" id="47427.A0A2H3DBE6"/>
<evidence type="ECO:0000313" key="3">
    <source>
        <dbReference type="EMBL" id="PBK91430.1"/>
    </source>
</evidence>
<dbReference type="InParanoid" id="A0A2H3DBE6"/>
<name>A0A2H3DBE6_ARMGA</name>
<feature type="transmembrane region" description="Helical" evidence="2">
    <location>
        <begin position="306"/>
        <end position="328"/>
    </location>
</feature>
<accession>A0A2H3DBE6</accession>
<feature type="compositionally biased region" description="Low complexity" evidence="1">
    <location>
        <begin position="287"/>
        <end position="298"/>
    </location>
</feature>
<proteinExistence type="predicted"/>
<dbReference type="EMBL" id="KZ293661">
    <property type="protein sequence ID" value="PBK91430.1"/>
    <property type="molecule type" value="Genomic_DNA"/>
</dbReference>
<protein>
    <submittedName>
        <fullName evidence="3">Uncharacterized protein</fullName>
    </submittedName>
</protein>
<keyword evidence="2" id="KW-0812">Transmembrane</keyword>
<sequence>MASLNLTVEDGSPLIFYSPAGAWTDSPNDDSFLPDYSGVSLHTTSMEGATATISFYGTGLTIYGGHRPTYGTYTVSLDGQGLSKGNANDIQASTRQLLATASGLPNGNHTAVITNTGPAIDIDYIDIECEIGSSPELITTPFDDVDSHISYLPSESDWSINDKPAFINGTLHFTNVTDASASLSFAGDAVALYGTVSPDHANIRVSVDGRETTLSGGSNGFVSSLHPGILLYFSNDLGPENHTITISADREPYTGPFVDIDAIIVYSSNGTNNEGGPVNGARQPVASSLSSDASPSGSNSVATSTIVGAVLGGVGGMALLAALLLLLYRRRRLARHRDDAISPSTPDLPMQRPEMLEPDNNAPLRRLEPLRALRYQSRLSIAPSYYSGGSNGWGHSRTQSTVSATSTTPIVIRTVPTLKAPQPPNRFGAGMPAIVKTFEDPRNLMRPRDQPQPF</sequence>
<keyword evidence="2" id="KW-0472">Membrane</keyword>
<keyword evidence="4" id="KW-1185">Reference proteome</keyword>
<evidence type="ECO:0000256" key="1">
    <source>
        <dbReference type="SAM" id="MobiDB-lite"/>
    </source>
</evidence>
<dbReference type="Proteomes" id="UP000217790">
    <property type="component" value="Unassembled WGS sequence"/>
</dbReference>
<dbReference type="OMA" id="PDHANIR"/>
<dbReference type="AlphaFoldDB" id="A0A2H3DBE6"/>